<name>A0A8S5T2N4_9CAUD</name>
<protein>
    <submittedName>
        <fullName evidence="2">Uncharacterized protein</fullName>
    </submittedName>
</protein>
<keyword evidence="1" id="KW-0812">Transmembrane</keyword>
<proteinExistence type="predicted"/>
<keyword evidence="1" id="KW-1133">Transmembrane helix</keyword>
<keyword evidence="1" id="KW-0472">Membrane</keyword>
<accession>A0A8S5T2N4</accession>
<feature type="transmembrane region" description="Helical" evidence="1">
    <location>
        <begin position="6"/>
        <end position="27"/>
    </location>
</feature>
<reference evidence="2" key="1">
    <citation type="journal article" date="2021" name="Proc. Natl. Acad. Sci. U.S.A.">
        <title>A Catalog of Tens of Thousands of Viruses from Human Metagenomes Reveals Hidden Associations with Chronic Diseases.</title>
        <authorList>
            <person name="Tisza M.J."/>
            <person name="Buck C.B."/>
        </authorList>
    </citation>
    <scope>NUCLEOTIDE SEQUENCE</scope>
    <source>
        <strain evidence="2">Ctefc32</strain>
    </source>
</reference>
<evidence type="ECO:0000256" key="1">
    <source>
        <dbReference type="SAM" id="Phobius"/>
    </source>
</evidence>
<evidence type="ECO:0000313" key="2">
    <source>
        <dbReference type="EMBL" id="DAF57368.1"/>
    </source>
</evidence>
<organism evidence="2">
    <name type="scientific">Podoviridae sp. ctefc32</name>
    <dbReference type="NCBI Taxonomy" id="2827742"/>
    <lineage>
        <taxon>Viruses</taxon>
        <taxon>Duplodnaviria</taxon>
        <taxon>Heunggongvirae</taxon>
        <taxon>Uroviricota</taxon>
        <taxon>Caudoviricetes</taxon>
    </lineage>
</organism>
<sequence>MEHVTVGQITTGITLLATFIGSVVAVYKYFCNLLGKQIEESLKPLEQKVDMIAKNMNDMDLNRCKDFLSRFISDLEQGQTVSEIELERFHETYAHYQNICSSPYLHDKVEKLKKQGKL</sequence>
<dbReference type="EMBL" id="BK032733">
    <property type="protein sequence ID" value="DAF57368.1"/>
    <property type="molecule type" value="Genomic_DNA"/>
</dbReference>